<organism evidence="8 9">
    <name type="scientific">Paenibacillus donghaensis</name>
    <dbReference type="NCBI Taxonomy" id="414771"/>
    <lineage>
        <taxon>Bacteria</taxon>
        <taxon>Bacillati</taxon>
        <taxon>Bacillota</taxon>
        <taxon>Bacilli</taxon>
        <taxon>Bacillales</taxon>
        <taxon>Paenibacillaceae</taxon>
        <taxon>Paenibacillus</taxon>
    </lineage>
</organism>
<keyword evidence="3 6" id="KW-0812">Transmembrane</keyword>
<dbReference type="InterPro" id="IPR051449">
    <property type="entry name" value="ABC-2_transporter_component"/>
</dbReference>
<dbReference type="RefSeq" id="WP_087918256.1">
    <property type="nucleotide sequence ID" value="NZ_CP021780.1"/>
</dbReference>
<feature type="transmembrane region" description="Helical" evidence="6">
    <location>
        <begin position="357"/>
        <end position="378"/>
    </location>
</feature>
<evidence type="ECO:0000313" key="8">
    <source>
        <dbReference type="EMBL" id="ASA24270.1"/>
    </source>
</evidence>
<keyword evidence="2" id="KW-1003">Cell membrane</keyword>
<dbReference type="OrthoDB" id="1952619at2"/>
<evidence type="ECO:0000256" key="2">
    <source>
        <dbReference type="ARBA" id="ARBA00022475"/>
    </source>
</evidence>
<keyword evidence="5 6" id="KW-0472">Membrane</keyword>
<evidence type="ECO:0000256" key="4">
    <source>
        <dbReference type="ARBA" id="ARBA00022989"/>
    </source>
</evidence>
<protein>
    <submittedName>
        <fullName evidence="8">ABC transporter</fullName>
    </submittedName>
</protein>
<feature type="transmembrane region" description="Helical" evidence="6">
    <location>
        <begin position="312"/>
        <end position="337"/>
    </location>
</feature>
<dbReference type="Pfam" id="PF12698">
    <property type="entry name" value="ABC2_membrane_3"/>
    <property type="match status" value="1"/>
</dbReference>
<feature type="transmembrane region" description="Helical" evidence="6">
    <location>
        <begin position="238"/>
        <end position="262"/>
    </location>
</feature>
<name>A0A2Z2KLF4_9BACL</name>
<feature type="transmembrane region" description="Helical" evidence="6">
    <location>
        <begin position="195"/>
        <end position="217"/>
    </location>
</feature>
<dbReference type="KEGG" id="pdh:B9T62_28020"/>
<dbReference type="Gene3D" id="3.40.1710.10">
    <property type="entry name" value="abc type-2 transporter like domain"/>
    <property type="match status" value="1"/>
</dbReference>
<dbReference type="AlphaFoldDB" id="A0A2Z2KLF4"/>
<evidence type="ECO:0000256" key="6">
    <source>
        <dbReference type="SAM" id="Phobius"/>
    </source>
</evidence>
<evidence type="ECO:0000256" key="1">
    <source>
        <dbReference type="ARBA" id="ARBA00004651"/>
    </source>
</evidence>
<evidence type="ECO:0000256" key="3">
    <source>
        <dbReference type="ARBA" id="ARBA00022692"/>
    </source>
</evidence>
<comment type="subcellular location">
    <subcellularLocation>
        <location evidence="1">Cell membrane</location>
        <topology evidence="1">Multi-pass membrane protein</topology>
    </subcellularLocation>
</comment>
<evidence type="ECO:0000256" key="5">
    <source>
        <dbReference type="ARBA" id="ARBA00023136"/>
    </source>
</evidence>
<feature type="transmembrane region" description="Helical" evidence="6">
    <location>
        <begin position="274"/>
        <end position="300"/>
    </location>
</feature>
<dbReference type="InterPro" id="IPR013525">
    <property type="entry name" value="ABC2_TM"/>
</dbReference>
<dbReference type="GO" id="GO:0005886">
    <property type="term" value="C:plasma membrane"/>
    <property type="evidence" value="ECO:0007669"/>
    <property type="project" value="UniProtKB-SubCell"/>
</dbReference>
<dbReference type="PANTHER" id="PTHR30294">
    <property type="entry name" value="MEMBRANE COMPONENT OF ABC TRANSPORTER YHHJ-RELATED"/>
    <property type="match status" value="1"/>
</dbReference>
<accession>A0A2Z2KLF4</accession>
<dbReference type="EMBL" id="CP021780">
    <property type="protein sequence ID" value="ASA24270.1"/>
    <property type="molecule type" value="Genomic_DNA"/>
</dbReference>
<reference evidence="8 9" key="1">
    <citation type="submission" date="2017-06" db="EMBL/GenBank/DDBJ databases">
        <title>Complete genome sequence of Paenibacillus donghaensis KCTC 13049T isolated from East Sea sediment, South Korea.</title>
        <authorList>
            <person name="Jung B.K."/>
            <person name="Hong S.-J."/>
            <person name="Shin J.-H."/>
        </authorList>
    </citation>
    <scope>NUCLEOTIDE SEQUENCE [LARGE SCALE GENOMIC DNA]</scope>
    <source>
        <strain evidence="8 9">KCTC 13049</strain>
    </source>
</reference>
<dbReference type="Proteomes" id="UP000249890">
    <property type="component" value="Chromosome"/>
</dbReference>
<keyword evidence="4 6" id="KW-1133">Transmembrane helix</keyword>
<evidence type="ECO:0000259" key="7">
    <source>
        <dbReference type="Pfam" id="PF12698"/>
    </source>
</evidence>
<sequence length="384" mass="42125">MNILFQMFYAVKRIIMNPKAILINLLTYAIIILILGSVFGSTYDIQRSLGKVTIAYANLDSGRYGAIFDAVLHSNDVTQLAELKPVKSLDDGKVLINKDKADAIIYISDNFSDDRDPPHVVNVYLSTEYGVPTLVVKNIVSSLTNLMNTSSVIYNITGQTEVDAMSSEPQKNNEQNVKEQSLTSSNSSLQATTAMGYYSIAMILMLLLYGQEYGIFMASEDYLGTLGNRMRLSAVKPYVQYIGKGLGLSLVTFSQGVILLLLTKYVYGVDWGNHIIVVLLTLFILSILVTLLGMMLVIITRSIEKAQSLSNFITLGGTFIVGGFVIVDFGSLAYLSPSYYAKTALFNVIYGNQVEQALINIGVMILICVGLVLVSLVASRRTVE</sequence>
<gene>
    <name evidence="8" type="ORF">B9T62_28020</name>
</gene>
<proteinExistence type="predicted"/>
<feature type="domain" description="ABC-2 type transporter transmembrane" evidence="7">
    <location>
        <begin position="22"/>
        <end position="376"/>
    </location>
</feature>
<evidence type="ECO:0000313" key="9">
    <source>
        <dbReference type="Proteomes" id="UP000249890"/>
    </source>
</evidence>
<keyword evidence="9" id="KW-1185">Reference proteome</keyword>
<feature type="transmembrane region" description="Helical" evidence="6">
    <location>
        <begin position="21"/>
        <end position="43"/>
    </location>
</feature>
<dbReference type="GO" id="GO:0140359">
    <property type="term" value="F:ABC-type transporter activity"/>
    <property type="evidence" value="ECO:0007669"/>
    <property type="project" value="InterPro"/>
</dbReference>
<dbReference type="PANTHER" id="PTHR30294:SF29">
    <property type="entry name" value="MULTIDRUG ABC TRANSPORTER PERMEASE YBHS-RELATED"/>
    <property type="match status" value="1"/>
</dbReference>